<feature type="non-terminal residue" evidence="2">
    <location>
        <position position="157"/>
    </location>
</feature>
<gene>
    <name evidence="2" type="ORF">FOZ62_013163</name>
</gene>
<proteinExistence type="predicted"/>
<protein>
    <submittedName>
        <fullName evidence="2">Uncharacterized protein</fullName>
    </submittedName>
</protein>
<feature type="region of interest" description="Disordered" evidence="1">
    <location>
        <begin position="1"/>
        <end position="44"/>
    </location>
</feature>
<sequence>RLTVPPRASSSDEQDPECTKDETVNVTKEEEGTTETEQPSELWPGVAAAGMYELLNLLHFVEERICREQTDASEEGASEPTDDSPTEDPKEEDPADEDAHEGSNEITEAAAGVEDSWPVRVNGDECVKDVHVELEWLCGYIHALRVKLIEFLQTETE</sequence>
<reference evidence="2 3" key="1">
    <citation type="submission" date="2020-04" db="EMBL/GenBank/DDBJ databases">
        <title>Perkinsus olseni comparative genomics.</title>
        <authorList>
            <person name="Bogema D.R."/>
        </authorList>
    </citation>
    <scope>NUCLEOTIDE SEQUENCE [LARGE SCALE GENOMIC DNA]</scope>
    <source>
        <strain evidence="2">ATCC PRA-205</strain>
    </source>
</reference>
<organism evidence="2 3">
    <name type="scientific">Perkinsus olseni</name>
    <name type="common">Perkinsus atlanticus</name>
    <dbReference type="NCBI Taxonomy" id="32597"/>
    <lineage>
        <taxon>Eukaryota</taxon>
        <taxon>Sar</taxon>
        <taxon>Alveolata</taxon>
        <taxon>Perkinsozoa</taxon>
        <taxon>Perkinsea</taxon>
        <taxon>Perkinsida</taxon>
        <taxon>Perkinsidae</taxon>
        <taxon>Perkinsus</taxon>
    </lineage>
</organism>
<feature type="compositionally biased region" description="Basic and acidic residues" evidence="1">
    <location>
        <begin position="17"/>
        <end position="31"/>
    </location>
</feature>
<evidence type="ECO:0000313" key="3">
    <source>
        <dbReference type="Proteomes" id="UP000574390"/>
    </source>
</evidence>
<feature type="compositionally biased region" description="Acidic residues" evidence="1">
    <location>
        <begin position="71"/>
        <end position="99"/>
    </location>
</feature>
<feature type="non-terminal residue" evidence="2">
    <location>
        <position position="1"/>
    </location>
</feature>
<dbReference type="AlphaFoldDB" id="A0A7J6NCA7"/>
<dbReference type="EMBL" id="JABANM010037627">
    <property type="protein sequence ID" value="KAF4681486.1"/>
    <property type="molecule type" value="Genomic_DNA"/>
</dbReference>
<accession>A0A7J6NCA7</accession>
<evidence type="ECO:0000313" key="2">
    <source>
        <dbReference type="EMBL" id="KAF4681486.1"/>
    </source>
</evidence>
<comment type="caution">
    <text evidence="2">The sequence shown here is derived from an EMBL/GenBank/DDBJ whole genome shotgun (WGS) entry which is preliminary data.</text>
</comment>
<dbReference type="Proteomes" id="UP000574390">
    <property type="component" value="Unassembled WGS sequence"/>
</dbReference>
<evidence type="ECO:0000256" key="1">
    <source>
        <dbReference type="SAM" id="MobiDB-lite"/>
    </source>
</evidence>
<feature type="region of interest" description="Disordered" evidence="1">
    <location>
        <begin position="67"/>
        <end position="115"/>
    </location>
</feature>
<name>A0A7J6NCA7_PEROL</name>